<dbReference type="AlphaFoldDB" id="A0A9W6LRF2"/>
<dbReference type="GO" id="GO:0022900">
    <property type="term" value="P:electron transport chain"/>
    <property type="evidence" value="ECO:0007669"/>
    <property type="project" value="InterPro"/>
</dbReference>
<evidence type="ECO:0000313" key="2">
    <source>
        <dbReference type="EMBL" id="GLI92346.1"/>
    </source>
</evidence>
<dbReference type="Proteomes" id="UP001144323">
    <property type="component" value="Unassembled WGS sequence"/>
</dbReference>
<protein>
    <recommendedName>
        <fullName evidence="4">Cytochrome c</fullName>
    </recommendedName>
</protein>
<dbReference type="RefSeq" id="WP_281801505.1">
    <property type="nucleotide sequence ID" value="NZ_BSEC01000001.1"/>
</dbReference>
<dbReference type="GO" id="GO:0005506">
    <property type="term" value="F:iron ion binding"/>
    <property type="evidence" value="ECO:0007669"/>
    <property type="project" value="InterPro"/>
</dbReference>
<comment type="caution">
    <text evidence="2">The sequence shown here is derived from an EMBL/GenBank/DDBJ whole genome shotgun (WGS) entry which is preliminary data.</text>
</comment>
<name>A0A9W6LRF2_9HYPH</name>
<gene>
    <name evidence="2" type="ORF">LMG27198_13380</name>
</gene>
<keyword evidence="1" id="KW-0732">Signal</keyword>
<proteinExistence type="predicted"/>
<accession>A0A9W6LRF2</accession>
<dbReference type="InterPro" id="IPR010980">
    <property type="entry name" value="Cyt_c/b562"/>
</dbReference>
<sequence length="137" mass="15139">MMSMRDNLRKAAPIAIALLFTAAPVVAAIDLHDYDNDLMRDLDKTIKYFEPDLTAQNADAAKEDAQVLLDGFKYTEGYFTRKGAQDAVEISRKGLKVISDVLSNVDSNNFEAAAAAAREAPELCKSCHDLYKPRLAR</sequence>
<evidence type="ECO:0000256" key="1">
    <source>
        <dbReference type="SAM" id="SignalP"/>
    </source>
</evidence>
<dbReference type="EMBL" id="BSEC01000001">
    <property type="protein sequence ID" value="GLI92346.1"/>
    <property type="molecule type" value="Genomic_DNA"/>
</dbReference>
<feature type="chain" id="PRO_5040843646" description="Cytochrome c" evidence="1">
    <location>
        <begin position="28"/>
        <end position="137"/>
    </location>
</feature>
<feature type="signal peptide" evidence="1">
    <location>
        <begin position="1"/>
        <end position="27"/>
    </location>
</feature>
<evidence type="ECO:0008006" key="4">
    <source>
        <dbReference type="Google" id="ProtNLM"/>
    </source>
</evidence>
<dbReference type="GO" id="GO:0020037">
    <property type="term" value="F:heme binding"/>
    <property type="evidence" value="ECO:0007669"/>
    <property type="project" value="InterPro"/>
</dbReference>
<organism evidence="2 3">
    <name type="scientific">Methylocystis echinoides</name>
    <dbReference type="NCBI Taxonomy" id="29468"/>
    <lineage>
        <taxon>Bacteria</taxon>
        <taxon>Pseudomonadati</taxon>
        <taxon>Pseudomonadota</taxon>
        <taxon>Alphaproteobacteria</taxon>
        <taxon>Hyphomicrobiales</taxon>
        <taxon>Methylocystaceae</taxon>
        <taxon>Methylocystis</taxon>
    </lineage>
</organism>
<dbReference type="SUPFAM" id="SSF47175">
    <property type="entry name" value="Cytochromes"/>
    <property type="match status" value="1"/>
</dbReference>
<dbReference type="GO" id="GO:0009055">
    <property type="term" value="F:electron transfer activity"/>
    <property type="evidence" value="ECO:0007669"/>
    <property type="project" value="InterPro"/>
</dbReference>
<evidence type="ECO:0000313" key="3">
    <source>
        <dbReference type="Proteomes" id="UP001144323"/>
    </source>
</evidence>
<reference evidence="2" key="1">
    <citation type="journal article" date="2023" name="Int. J. Syst. Evol. Microbiol.">
        <title>Methylocystis iwaonis sp. nov., a type II methane-oxidizing bacterium from surface soil of a rice paddy field in Japan, and emended description of the genus Methylocystis (ex Whittenbury et al. 1970) Bowman et al. 1993.</title>
        <authorList>
            <person name="Kaise H."/>
            <person name="Sawadogo J.B."/>
            <person name="Alam M.S."/>
            <person name="Ueno C."/>
            <person name="Dianou D."/>
            <person name="Shinjo R."/>
            <person name="Asakawa S."/>
        </authorList>
    </citation>
    <scope>NUCLEOTIDE SEQUENCE</scope>
    <source>
        <strain evidence="2">LMG27198</strain>
    </source>
</reference>
<keyword evidence="3" id="KW-1185">Reference proteome</keyword>